<sequence>MTILPLTVTVGLIEVGITPPSPDRIQELTSFLGAVTIPTGFRFEDTEVGGLSGITYNRQKDVYYAVSDSQGDRGDARFYTLKLHWSGDPFQLEGVEVIGVTRILDANGEAFPLYSLDPEGIAFTGETVWIASEGNIAAGYPPFIKEFSLESGRQLSELPIPKQLFSRDNPNIGVRNNLATESLTLTPDGKTLFTATENALIQDGPAATVKEGSPSRIIRYNLETGLVDGQFLYMTEAIAGSSLMSETLQLNGLVELLAVSERRSLAMERSFSLDRGFVIRLFEVSVKEATDIRSLDSLRNQLEGITPVSKTPVLIPPEIQAEVIWDNLEGMTFGPTLPDGRRSLIMVSDNNFHPLLHTRIVVFAIDREYSAKPYQQRVWEWIENFFGSGVDKTGN</sequence>
<evidence type="ECO:0000313" key="3">
    <source>
        <dbReference type="Proteomes" id="UP000032946"/>
    </source>
</evidence>
<dbReference type="RefSeq" id="WP_048894912.1">
    <property type="nucleotide sequence ID" value="NZ_FO818640.1"/>
</dbReference>
<dbReference type="PANTHER" id="PTHR37957:SF1">
    <property type="entry name" value="PHYTASE-LIKE DOMAIN-CONTAINING PROTEIN"/>
    <property type="match status" value="1"/>
</dbReference>
<feature type="domain" description="Phytase-like" evidence="1">
    <location>
        <begin position="46"/>
        <end position="352"/>
    </location>
</feature>
<evidence type="ECO:0000259" key="1">
    <source>
        <dbReference type="Pfam" id="PF13449"/>
    </source>
</evidence>
<dbReference type="EMBL" id="FO818640">
    <property type="protein sequence ID" value="CDM93216.1"/>
    <property type="molecule type" value="Genomic_DNA"/>
</dbReference>
<dbReference type="Proteomes" id="UP000032946">
    <property type="component" value="Chromosome"/>
</dbReference>
<evidence type="ECO:0000313" key="2">
    <source>
        <dbReference type="EMBL" id="CDM93216.1"/>
    </source>
</evidence>
<accession>A0A9P1NX19</accession>
<dbReference type="InterPro" id="IPR027372">
    <property type="entry name" value="Phytase-like_dom"/>
</dbReference>
<dbReference type="InterPro" id="IPR011044">
    <property type="entry name" value="Quino_amine_DH_bsu"/>
</dbReference>
<protein>
    <recommendedName>
        <fullName evidence="1">Phytase-like domain-containing protein</fullName>
    </recommendedName>
</protein>
<dbReference type="SUPFAM" id="SSF50969">
    <property type="entry name" value="YVTN repeat-like/Quinoprotein amine dehydrogenase"/>
    <property type="match status" value="1"/>
</dbReference>
<keyword evidence="3" id="KW-1185">Reference proteome</keyword>
<name>A0A9P1NX19_9CYAN</name>
<proteinExistence type="predicted"/>
<organism evidence="2 3">
    <name type="scientific">Limnospira indica PCC 8005</name>
    <dbReference type="NCBI Taxonomy" id="376219"/>
    <lineage>
        <taxon>Bacteria</taxon>
        <taxon>Bacillati</taxon>
        <taxon>Cyanobacteriota</taxon>
        <taxon>Cyanophyceae</taxon>
        <taxon>Oscillatoriophycideae</taxon>
        <taxon>Oscillatoriales</taxon>
        <taxon>Sirenicapillariaceae</taxon>
        <taxon>Limnospira</taxon>
    </lineage>
</organism>
<reference evidence="2 3" key="1">
    <citation type="submission" date="2014-02" db="EMBL/GenBank/DDBJ databases">
        <authorList>
            <person name="Genoscope - CEA"/>
        </authorList>
    </citation>
    <scope>NUCLEOTIDE SEQUENCE [LARGE SCALE GENOMIC DNA]</scope>
    <source>
        <strain evidence="2 3">PCC 8005</strain>
    </source>
</reference>
<dbReference type="AlphaFoldDB" id="A0A9P1NX19"/>
<dbReference type="PANTHER" id="PTHR37957">
    <property type="entry name" value="BLR7070 PROTEIN"/>
    <property type="match status" value="1"/>
</dbReference>
<gene>
    <name evidence="2" type="ORF">ARTHRO_10889</name>
</gene>
<dbReference type="Pfam" id="PF13449">
    <property type="entry name" value="Phytase-like"/>
    <property type="match status" value="1"/>
</dbReference>